<name>A0ABY3K6R9_9SPIR</name>
<dbReference type="GO" id="GO:0003677">
    <property type="term" value="F:DNA binding"/>
    <property type="evidence" value="ECO:0007669"/>
    <property type="project" value="UniProtKB-KW"/>
</dbReference>
<dbReference type="InterPro" id="IPR009061">
    <property type="entry name" value="DNA-bd_dom_put_sf"/>
</dbReference>
<dbReference type="Proteomes" id="UP000322659">
    <property type="component" value="Unassembled WGS sequence"/>
</dbReference>
<evidence type="ECO:0000313" key="3">
    <source>
        <dbReference type="Proteomes" id="UP000322659"/>
    </source>
</evidence>
<gene>
    <name evidence="2" type="ORF">EPJ71_10595</name>
</gene>
<reference evidence="2 3" key="1">
    <citation type="journal article" date="1992" name="Lakartidningen">
        <title>[Penicillin V and not amoxicillin is the first choice preparation in acute otitis].</title>
        <authorList>
            <person name="Kamme C."/>
            <person name="Lundgren K."/>
            <person name="Prellner K."/>
        </authorList>
    </citation>
    <scope>NUCLEOTIDE SEQUENCE [LARGE SCALE GENOMIC DNA]</scope>
    <source>
        <strain evidence="2 3">PC5099IV</strain>
    </source>
</reference>
<feature type="domain" description="Helix-turn-helix" evidence="1">
    <location>
        <begin position="112"/>
        <end position="161"/>
    </location>
</feature>
<organism evidence="2 3">
    <name type="scientific">Brachyspira aalborgi</name>
    <dbReference type="NCBI Taxonomy" id="29522"/>
    <lineage>
        <taxon>Bacteria</taxon>
        <taxon>Pseudomonadati</taxon>
        <taxon>Spirochaetota</taxon>
        <taxon>Spirochaetia</taxon>
        <taxon>Brachyspirales</taxon>
        <taxon>Brachyspiraceae</taxon>
        <taxon>Brachyspira</taxon>
    </lineage>
</organism>
<dbReference type="RefSeq" id="WP_147748689.1">
    <property type="nucleotide sequence ID" value="NZ_SAXZ01000014.1"/>
</dbReference>
<accession>A0ABY3K6R9</accession>
<evidence type="ECO:0000259" key="1">
    <source>
        <dbReference type="Pfam" id="PF12728"/>
    </source>
</evidence>
<dbReference type="Gene3D" id="1.10.1660.10">
    <property type="match status" value="1"/>
</dbReference>
<dbReference type="Pfam" id="PF12728">
    <property type="entry name" value="HTH_17"/>
    <property type="match status" value="1"/>
</dbReference>
<proteinExistence type="predicted"/>
<dbReference type="EMBL" id="SAXZ01000014">
    <property type="protein sequence ID" value="TXJ31174.1"/>
    <property type="molecule type" value="Genomic_DNA"/>
</dbReference>
<keyword evidence="2" id="KW-0238">DNA-binding</keyword>
<protein>
    <submittedName>
        <fullName evidence="2">DNA-binding protein</fullName>
    </submittedName>
</protein>
<evidence type="ECO:0000313" key="2">
    <source>
        <dbReference type="EMBL" id="TXJ31174.1"/>
    </source>
</evidence>
<sequence>MNSDLIKQANNAGYNLRKRLLKKYANIKIETVLQKEIQTLLKAVNDNNYNLFLETITPIYTKYEIDMPSVFFEMLNDDEHFIKILSAYIFGLKGAYKQPKGHEIEIDGELCYDIKNICDKLDIHKNTIYRWLKEGKIKRANSNKTGHIYIRKSDIDNLLTKED</sequence>
<dbReference type="SUPFAM" id="SSF46955">
    <property type="entry name" value="Putative DNA-binding domain"/>
    <property type="match status" value="1"/>
</dbReference>
<dbReference type="InterPro" id="IPR041657">
    <property type="entry name" value="HTH_17"/>
</dbReference>
<keyword evidence="3" id="KW-1185">Reference proteome</keyword>
<comment type="caution">
    <text evidence="2">The sequence shown here is derived from an EMBL/GenBank/DDBJ whole genome shotgun (WGS) entry which is preliminary data.</text>
</comment>